<evidence type="ECO:0000313" key="3">
    <source>
        <dbReference type="Proteomes" id="UP000299102"/>
    </source>
</evidence>
<keyword evidence="3" id="KW-1185">Reference proteome</keyword>
<accession>A0A4C2A5T4</accession>
<dbReference type="AlphaFoldDB" id="A0A4C2A5T4"/>
<evidence type="ECO:0000256" key="1">
    <source>
        <dbReference type="SAM" id="MobiDB-lite"/>
    </source>
</evidence>
<comment type="caution">
    <text evidence="2">The sequence shown here is derived from an EMBL/GenBank/DDBJ whole genome shotgun (WGS) entry which is preliminary data.</text>
</comment>
<organism evidence="2 3">
    <name type="scientific">Eumeta variegata</name>
    <name type="common">Bagworm moth</name>
    <name type="synonym">Eumeta japonica</name>
    <dbReference type="NCBI Taxonomy" id="151549"/>
    <lineage>
        <taxon>Eukaryota</taxon>
        <taxon>Metazoa</taxon>
        <taxon>Ecdysozoa</taxon>
        <taxon>Arthropoda</taxon>
        <taxon>Hexapoda</taxon>
        <taxon>Insecta</taxon>
        <taxon>Pterygota</taxon>
        <taxon>Neoptera</taxon>
        <taxon>Endopterygota</taxon>
        <taxon>Lepidoptera</taxon>
        <taxon>Glossata</taxon>
        <taxon>Ditrysia</taxon>
        <taxon>Tineoidea</taxon>
        <taxon>Psychidae</taxon>
        <taxon>Oiketicinae</taxon>
        <taxon>Eumeta</taxon>
    </lineage>
</organism>
<gene>
    <name evidence="2" type="ORF">EVAR_100365_1</name>
</gene>
<dbReference type="Proteomes" id="UP000299102">
    <property type="component" value="Unassembled WGS sequence"/>
</dbReference>
<name>A0A4C2A5T4_EUMVA</name>
<feature type="region of interest" description="Disordered" evidence="1">
    <location>
        <begin position="42"/>
        <end position="63"/>
    </location>
</feature>
<evidence type="ECO:0000313" key="2">
    <source>
        <dbReference type="EMBL" id="GBP95550.1"/>
    </source>
</evidence>
<protein>
    <submittedName>
        <fullName evidence="2">Uncharacterized protein</fullName>
    </submittedName>
</protein>
<proteinExistence type="predicted"/>
<dbReference type="EMBL" id="BGZK01002649">
    <property type="protein sequence ID" value="GBP95550.1"/>
    <property type="molecule type" value="Genomic_DNA"/>
</dbReference>
<sequence length="92" mass="10302">MKTKQLRSRLGIVTRARQDVRESVSGLNFASERSCRRAPAPHARAAITHGSRRGTSVVRDTGLRDGRGRIENKTETRKYIISATVVRTVITR</sequence>
<reference evidence="2 3" key="1">
    <citation type="journal article" date="2019" name="Commun. Biol.">
        <title>The bagworm genome reveals a unique fibroin gene that provides high tensile strength.</title>
        <authorList>
            <person name="Kono N."/>
            <person name="Nakamura H."/>
            <person name="Ohtoshi R."/>
            <person name="Tomita M."/>
            <person name="Numata K."/>
            <person name="Arakawa K."/>
        </authorList>
    </citation>
    <scope>NUCLEOTIDE SEQUENCE [LARGE SCALE GENOMIC DNA]</scope>
</reference>